<keyword evidence="6 7" id="KW-0119">Carbohydrate metabolism</keyword>
<evidence type="ECO:0000256" key="2">
    <source>
        <dbReference type="ARBA" id="ARBA00002147"/>
    </source>
</evidence>
<dbReference type="CDD" id="cd04729">
    <property type="entry name" value="NanE"/>
    <property type="match status" value="1"/>
</dbReference>
<sequence>MNSVMQSLAKGLIVSCQALPGEPMYSENGGVMPLFATAAAQSGAVGIRANSVRDIKEIRAAVPLPIIGLLKENYDGFEPYITPTLDGVEAVLSARANIVAFDATNRIHPHGVSTPDFIGQIRKAAPSAVLLADISTYDEAITAEKCGVDLVGTTLSGYTAASADSPVPNLNLVRRLASSLSIPVLAEGNISSPGLAVAALDSGAHSVVVGGAITRPAQICTQFVNAIHAHVPQSLEN</sequence>
<dbReference type="Gene3D" id="3.20.20.70">
    <property type="entry name" value="Aldolase class I"/>
    <property type="match status" value="1"/>
</dbReference>
<gene>
    <name evidence="8" type="primary">nanE_1</name>
    <name evidence="7" type="synonym">nanE</name>
    <name evidence="8" type="ORF">KB1_03300</name>
</gene>
<dbReference type="GO" id="GO:0005975">
    <property type="term" value="P:carbohydrate metabolic process"/>
    <property type="evidence" value="ECO:0007669"/>
    <property type="project" value="UniProtKB-UniRule"/>
</dbReference>
<dbReference type="PANTHER" id="PTHR36204:SF1">
    <property type="entry name" value="N-ACETYLMANNOSAMINE-6-PHOSPHATE 2-EPIMERASE-RELATED"/>
    <property type="match status" value="1"/>
</dbReference>
<dbReference type="SUPFAM" id="SSF51366">
    <property type="entry name" value="Ribulose-phoshate binding barrel"/>
    <property type="match status" value="1"/>
</dbReference>
<dbReference type="HAMAP" id="MF_01235">
    <property type="entry name" value="ManNAc6P_epimer"/>
    <property type="match status" value="1"/>
</dbReference>
<evidence type="ECO:0000256" key="6">
    <source>
        <dbReference type="ARBA" id="ARBA00023277"/>
    </source>
</evidence>
<evidence type="ECO:0000313" key="9">
    <source>
        <dbReference type="Proteomes" id="UP000825072"/>
    </source>
</evidence>
<evidence type="ECO:0000256" key="4">
    <source>
        <dbReference type="ARBA" id="ARBA00007439"/>
    </source>
</evidence>
<dbReference type="NCBIfam" id="NF002231">
    <property type="entry name" value="PRK01130.1"/>
    <property type="match status" value="1"/>
</dbReference>
<dbReference type="AlphaFoldDB" id="A0AAD1KM69"/>
<dbReference type="GO" id="GO:0019262">
    <property type="term" value="P:N-acetylneuraminate catabolic process"/>
    <property type="evidence" value="ECO:0007669"/>
    <property type="project" value="UniProtKB-UniRule"/>
</dbReference>
<dbReference type="GO" id="GO:0006053">
    <property type="term" value="P:N-acetylmannosamine catabolic process"/>
    <property type="evidence" value="ECO:0007669"/>
    <property type="project" value="TreeGrafter"/>
</dbReference>
<dbReference type="InterPro" id="IPR013785">
    <property type="entry name" value="Aldolase_TIM"/>
</dbReference>
<dbReference type="GeneID" id="92879702"/>
<name>A0AAD1KM69_9ACTN</name>
<dbReference type="InterPro" id="IPR007260">
    <property type="entry name" value="NanE"/>
</dbReference>
<dbReference type="GO" id="GO:0005829">
    <property type="term" value="C:cytosol"/>
    <property type="evidence" value="ECO:0007669"/>
    <property type="project" value="TreeGrafter"/>
</dbReference>
<accession>A0AAD1KM69</accession>
<evidence type="ECO:0000256" key="3">
    <source>
        <dbReference type="ARBA" id="ARBA00005081"/>
    </source>
</evidence>
<keyword evidence="5 7" id="KW-0413">Isomerase</keyword>
<evidence type="ECO:0000256" key="7">
    <source>
        <dbReference type="HAMAP-Rule" id="MF_01235"/>
    </source>
</evidence>
<dbReference type="PANTHER" id="PTHR36204">
    <property type="entry name" value="N-ACETYLMANNOSAMINE-6-PHOSPHATE 2-EPIMERASE-RELATED"/>
    <property type="match status" value="1"/>
</dbReference>
<dbReference type="InterPro" id="IPR011060">
    <property type="entry name" value="RibuloseP-bd_barrel"/>
</dbReference>
<comment type="similarity">
    <text evidence="4 7">Belongs to the NanE family.</text>
</comment>
<dbReference type="RefSeq" id="WP_007433288.1">
    <property type="nucleotide sequence ID" value="NZ_AP024747.1"/>
</dbReference>
<reference evidence="8" key="1">
    <citation type="submission" date="2021-06" db="EMBL/GenBank/DDBJ databases">
        <title>Genome sequence of Cutibacterium modestum strain KB17-24694.</title>
        <authorList>
            <person name="Dekio I."/>
            <person name="Asahina A."/>
            <person name="Nishida M."/>
        </authorList>
    </citation>
    <scope>NUCLEOTIDE SEQUENCE</scope>
    <source>
        <strain evidence="8">KB17-24694</strain>
    </source>
</reference>
<dbReference type="EC" id="5.1.3.9" evidence="7"/>
<dbReference type="GO" id="GO:0047465">
    <property type="term" value="F:N-acylglucosamine-6-phosphate 2-epimerase activity"/>
    <property type="evidence" value="ECO:0007669"/>
    <property type="project" value="UniProtKB-EC"/>
</dbReference>
<evidence type="ECO:0000256" key="1">
    <source>
        <dbReference type="ARBA" id="ARBA00000056"/>
    </source>
</evidence>
<evidence type="ECO:0000313" key="8">
    <source>
        <dbReference type="EMBL" id="BCY24340.1"/>
    </source>
</evidence>
<proteinExistence type="inferred from homology"/>
<dbReference type="EMBL" id="AP024747">
    <property type="protein sequence ID" value="BCY24340.1"/>
    <property type="molecule type" value="Genomic_DNA"/>
</dbReference>
<comment type="catalytic activity">
    <reaction evidence="1 7">
        <text>an N-acyl-D-glucosamine 6-phosphate = an N-acyl-D-mannosamine 6-phosphate</text>
        <dbReference type="Rhea" id="RHEA:23932"/>
        <dbReference type="ChEBI" id="CHEBI:57599"/>
        <dbReference type="ChEBI" id="CHEBI:57666"/>
        <dbReference type="EC" id="5.1.3.9"/>
    </reaction>
</comment>
<comment type="pathway">
    <text evidence="3 7">Amino-sugar metabolism; N-acetylneuraminate degradation; D-fructose 6-phosphate from N-acetylneuraminate: step 3/5.</text>
</comment>
<evidence type="ECO:0000256" key="5">
    <source>
        <dbReference type="ARBA" id="ARBA00023235"/>
    </source>
</evidence>
<organism evidence="8 9">
    <name type="scientific">Cutibacterium modestum</name>
    <dbReference type="NCBI Taxonomy" id="2559073"/>
    <lineage>
        <taxon>Bacteria</taxon>
        <taxon>Bacillati</taxon>
        <taxon>Actinomycetota</taxon>
        <taxon>Actinomycetes</taxon>
        <taxon>Propionibacteriales</taxon>
        <taxon>Propionibacteriaceae</taxon>
        <taxon>Cutibacterium</taxon>
    </lineage>
</organism>
<comment type="function">
    <text evidence="2 7">Converts N-acetylmannosamine-6-phosphate (ManNAc-6-P) to N-acetylglucosamine-6-phosphate (GlcNAc-6-P).</text>
</comment>
<dbReference type="Proteomes" id="UP000825072">
    <property type="component" value="Chromosome 1"/>
</dbReference>
<dbReference type="Pfam" id="PF04131">
    <property type="entry name" value="NanE"/>
    <property type="match status" value="1"/>
</dbReference>
<protein>
    <recommendedName>
        <fullName evidence="7">Putative N-acetylmannosamine-6-phosphate 2-epimerase</fullName>
        <ecNumber evidence="7">5.1.3.9</ecNumber>
    </recommendedName>
    <alternativeName>
        <fullName evidence="7">ManNAc-6-P epimerase</fullName>
    </alternativeName>
</protein>